<protein>
    <submittedName>
        <fullName evidence="3">Universal stress protein</fullName>
    </submittedName>
</protein>
<name>A0A6N1X9V2_9BURK</name>
<dbReference type="CDD" id="cd23659">
    <property type="entry name" value="USP_At3g01520-like"/>
    <property type="match status" value="1"/>
</dbReference>
<feature type="domain" description="UspA" evidence="2">
    <location>
        <begin position="2"/>
        <end position="140"/>
    </location>
</feature>
<gene>
    <name evidence="3" type="ORF">HUK68_18825</name>
</gene>
<comment type="similarity">
    <text evidence="1">Belongs to the universal stress protein A family.</text>
</comment>
<dbReference type="RefSeq" id="WP_175505579.1">
    <property type="nucleotide sequence ID" value="NZ_CAURQT010000010.1"/>
</dbReference>
<dbReference type="Proteomes" id="UP000509579">
    <property type="component" value="Chromosome"/>
</dbReference>
<dbReference type="KEGG" id="aant:HUK68_18825"/>
<accession>A0A6N1X9V2</accession>
<dbReference type="Gene3D" id="3.40.50.620">
    <property type="entry name" value="HUPs"/>
    <property type="match status" value="1"/>
</dbReference>
<dbReference type="EMBL" id="CP054840">
    <property type="protein sequence ID" value="QKV54782.1"/>
    <property type="molecule type" value="Genomic_DNA"/>
</dbReference>
<proteinExistence type="inferred from homology"/>
<organism evidence="3 4">
    <name type="scientific">Comamonas antarctica</name>
    <dbReference type="NCBI Taxonomy" id="2743470"/>
    <lineage>
        <taxon>Bacteria</taxon>
        <taxon>Pseudomonadati</taxon>
        <taxon>Pseudomonadota</taxon>
        <taxon>Betaproteobacteria</taxon>
        <taxon>Burkholderiales</taxon>
        <taxon>Comamonadaceae</taxon>
        <taxon>Comamonas</taxon>
    </lineage>
</organism>
<dbReference type="PANTHER" id="PTHR31964">
    <property type="entry name" value="ADENINE NUCLEOTIDE ALPHA HYDROLASES-LIKE SUPERFAMILY PROTEIN"/>
    <property type="match status" value="1"/>
</dbReference>
<reference evidence="3 4" key="1">
    <citation type="submission" date="2020-06" db="EMBL/GenBank/DDBJ databases">
        <title>Acidovorax antarctica sp. nov., isolated from Corinth ice sheet soil, Antarctic Fields Peninsula.</title>
        <authorList>
            <person name="Xu Q."/>
            <person name="Peng F."/>
        </authorList>
    </citation>
    <scope>NUCLEOTIDE SEQUENCE [LARGE SCALE GENOMIC DNA]</scope>
    <source>
        <strain evidence="3 4">16-35-5</strain>
    </source>
</reference>
<dbReference type="SUPFAM" id="SSF52402">
    <property type="entry name" value="Adenine nucleotide alpha hydrolases-like"/>
    <property type="match status" value="1"/>
</dbReference>
<dbReference type="Pfam" id="PF00582">
    <property type="entry name" value="Usp"/>
    <property type="match status" value="1"/>
</dbReference>
<dbReference type="AlphaFoldDB" id="A0A6N1X9V2"/>
<evidence type="ECO:0000313" key="3">
    <source>
        <dbReference type="EMBL" id="QKV54782.1"/>
    </source>
</evidence>
<dbReference type="PANTHER" id="PTHR31964:SF113">
    <property type="entry name" value="USPA DOMAIN-CONTAINING PROTEIN"/>
    <property type="match status" value="1"/>
</dbReference>
<evidence type="ECO:0000313" key="4">
    <source>
        <dbReference type="Proteomes" id="UP000509579"/>
    </source>
</evidence>
<evidence type="ECO:0000256" key="1">
    <source>
        <dbReference type="ARBA" id="ARBA00008791"/>
    </source>
</evidence>
<dbReference type="PRINTS" id="PR01438">
    <property type="entry name" value="UNVRSLSTRESS"/>
</dbReference>
<keyword evidence="4" id="KW-1185">Reference proteome</keyword>
<sequence length="140" mass="14850">MKILLAVDGSAYTRKMLDYLASHPELLARTHEYTAVTVQSALPPRARSALGKDVVDQYYAEESDKVLAPVCEFLAQHGVQAKGVGKVGPAGETIAKLAEDGQFDLLVMGTHGHGALGKLVMGSVSTQVLAHSTVPVLLVR</sequence>
<dbReference type="InterPro" id="IPR006015">
    <property type="entry name" value="Universal_stress_UspA"/>
</dbReference>
<dbReference type="InterPro" id="IPR006016">
    <property type="entry name" value="UspA"/>
</dbReference>
<evidence type="ECO:0000259" key="2">
    <source>
        <dbReference type="Pfam" id="PF00582"/>
    </source>
</evidence>
<dbReference type="InterPro" id="IPR014729">
    <property type="entry name" value="Rossmann-like_a/b/a_fold"/>
</dbReference>